<gene>
    <name evidence="3" type="ORF">NX722_19310</name>
</gene>
<proteinExistence type="predicted"/>
<dbReference type="PANTHER" id="PTHR42954">
    <property type="entry name" value="FE(2+) TRANSPORT PROTEIN A"/>
    <property type="match status" value="1"/>
</dbReference>
<sequence>MKRPVTELNVGKNAVIYGHNSEGAIRQRLLDLGLMPGVEIKLVRHAPMGDPVEIKVGMTSIVIRIAEAETVIVDASA</sequence>
<dbReference type="InterPro" id="IPR007167">
    <property type="entry name" value="Fe-transptr_FeoA-like"/>
</dbReference>
<protein>
    <submittedName>
        <fullName evidence="3">Ferrous iron transport protein A</fullName>
    </submittedName>
</protein>
<dbReference type="Gene3D" id="2.30.30.90">
    <property type="match status" value="1"/>
</dbReference>
<organism evidence="3 4">
    <name type="scientific">Endozoicomonas gorgoniicola</name>
    <dbReference type="NCBI Taxonomy" id="1234144"/>
    <lineage>
        <taxon>Bacteria</taxon>
        <taxon>Pseudomonadati</taxon>
        <taxon>Pseudomonadota</taxon>
        <taxon>Gammaproteobacteria</taxon>
        <taxon>Oceanospirillales</taxon>
        <taxon>Endozoicomonadaceae</taxon>
        <taxon>Endozoicomonas</taxon>
    </lineage>
</organism>
<evidence type="ECO:0000313" key="3">
    <source>
        <dbReference type="EMBL" id="MCW7554725.1"/>
    </source>
</evidence>
<comment type="caution">
    <text evidence="3">The sequence shown here is derived from an EMBL/GenBank/DDBJ whole genome shotgun (WGS) entry which is preliminary data.</text>
</comment>
<dbReference type="InterPro" id="IPR008988">
    <property type="entry name" value="Transcriptional_repressor_C"/>
</dbReference>
<dbReference type="PANTHER" id="PTHR42954:SF2">
    <property type="entry name" value="FE(2+) TRANSPORT PROTEIN A"/>
    <property type="match status" value="1"/>
</dbReference>
<evidence type="ECO:0000313" key="4">
    <source>
        <dbReference type="Proteomes" id="UP001209854"/>
    </source>
</evidence>
<dbReference type="SUPFAM" id="SSF50037">
    <property type="entry name" value="C-terminal domain of transcriptional repressors"/>
    <property type="match status" value="1"/>
</dbReference>
<dbReference type="InterPro" id="IPR052713">
    <property type="entry name" value="FeoA"/>
</dbReference>
<dbReference type="RefSeq" id="WP_262564489.1">
    <property type="nucleotide sequence ID" value="NZ_JAPFCC010000001.1"/>
</dbReference>
<evidence type="ECO:0000259" key="2">
    <source>
        <dbReference type="SMART" id="SM00899"/>
    </source>
</evidence>
<dbReference type="InterPro" id="IPR038157">
    <property type="entry name" value="FeoA_core_dom"/>
</dbReference>
<dbReference type="Pfam" id="PF04023">
    <property type="entry name" value="FeoA"/>
    <property type="match status" value="1"/>
</dbReference>
<evidence type="ECO:0000256" key="1">
    <source>
        <dbReference type="ARBA" id="ARBA00023004"/>
    </source>
</evidence>
<feature type="domain" description="Ferrous iron transporter FeoA-like" evidence="2">
    <location>
        <begin position="3"/>
        <end position="75"/>
    </location>
</feature>
<dbReference type="Proteomes" id="UP001209854">
    <property type="component" value="Unassembled WGS sequence"/>
</dbReference>
<keyword evidence="1" id="KW-0408">Iron</keyword>
<name>A0ABT3MZC2_9GAMM</name>
<dbReference type="SMART" id="SM00899">
    <property type="entry name" value="FeoA"/>
    <property type="match status" value="1"/>
</dbReference>
<keyword evidence="4" id="KW-1185">Reference proteome</keyword>
<accession>A0ABT3MZC2</accession>
<dbReference type="EMBL" id="JAPFCC010000001">
    <property type="protein sequence ID" value="MCW7554725.1"/>
    <property type="molecule type" value="Genomic_DNA"/>
</dbReference>
<reference evidence="3 4" key="1">
    <citation type="submission" date="2022-10" db="EMBL/GenBank/DDBJ databases">
        <title>High-quality genome sequences of two octocoral-associated bacteria, Endozoicomonas euniceicola EF212 and Endozoicomonas gorgoniicola PS125.</title>
        <authorList>
            <person name="Chiou Y.-J."/>
            <person name="Chen Y.-H."/>
        </authorList>
    </citation>
    <scope>NUCLEOTIDE SEQUENCE [LARGE SCALE GENOMIC DNA]</scope>
    <source>
        <strain evidence="3 4">PS125</strain>
    </source>
</reference>